<organism evidence="2">
    <name type="scientific">Zea mays</name>
    <name type="common">Maize</name>
    <dbReference type="NCBI Taxonomy" id="4577"/>
    <lineage>
        <taxon>Eukaryota</taxon>
        <taxon>Viridiplantae</taxon>
        <taxon>Streptophyta</taxon>
        <taxon>Embryophyta</taxon>
        <taxon>Tracheophyta</taxon>
        <taxon>Spermatophyta</taxon>
        <taxon>Magnoliopsida</taxon>
        <taxon>Liliopsida</taxon>
        <taxon>Poales</taxon>
        <taxon>Poaceae</taxon>
        <taxon>PACMAD clade</taxon>
        <taxon>Panicoideae</taxon>
        <taxon>Andropogonodae</taxon>
        <taxon>Andropogoneae</taxon>
        <taxon>Tripsacinae</taxon>
        <taxon>Zea</taxon>
    </lineage>
</organism>
<feature type="region of interest" description="Disordered" evidence="1">
    <location>
        <begin position="1"/>
        <end position="193"/>
    </location>
</feature>
<feature type="compositionally biased region" description="Basic and acidic residues" evidence="1">
    <location>
        <begin position="67"/>
        <end position="81"/>
    </location>
</feature>
<protein>
    <submittedName>
        <fullName evidence="2">Uncharacterized protein</fullName>
    </submittedName>
</protein>
<reference evidence="2" key="1">
    <citation type="journal article" date="2018" name="Nat. Genet.">
        <title>Extensive intraspecific gene order and gene structural variations between Mo17 and other maize genomes.</title>
        <authorList>
            <person name="Sun S."/>
            <person name="Zhou Y."/>
            <person name="Chen J."/>
            <person name="Shi J."/>
            <person name="Zhao H."/>
            <person name="Zhao H."/>
            <person name="Song W."/>
            <person name="Zhang M."/>
            <person name="Cui Y."/>
            <person name="Dong X."/>
            <person name="Liu H."/>
            <person name="Ma X."/>
            <person name="Jiao Y."/>
            <person name="Wang B."/>
            <person name="Wei X."/>
            <person name="Stein J.C."/>
            <person name="Glaubitz J.C."/>
            <person name="Lu F."/>
            <person name="Yu G."/>
            <person name="Liang C."/>
            <person name="Fengler K."/>
            <person name="Li B."/>
            <person name="Rafalski A."/>
            <person name="Schnable P.S."/>
            <person name="Ware D.H."/>
            <person name="Buckler E.S."/>
            <person name="Lai J."/>
        </authorList>
    </citation>
    <scope>NUCLEOTIDE SEQUENCE [LARGE SCALE GENOMIC DNA]</scope>
    <source>
        <tissue evidence="2">Seedling</tissue>
    </source>
</reference>
<evidence type="ECO:0000256" key="1">
    <source>
        <dbReference type="SAM" id="MobiDB-lite"/>
    </source>
</evidence>
<accession>A0A3L6FBX3</accession>
<proteinExistence type="predicted"/>
<gene>
    <name evidence="2" type="ORF">Zm00014a_000762</name>
</gene>
<evidence type="ECO:0000313" key="2">
    <source>
        <dbReference type="EMBL" id="PWZ30665.1"/>
    </source>
</evidence>
<feature type="compositionally biased region" description="Basic and acidic residues" evidence="1">
    <location>
        <begin position="125"/>
        <end position="154"/>
    </location>
</feature>
<sequence>MDEVGELKLGSRGAAQERGDGRRAPWDRGRGGAPARRHGCEFGTVGRAGRGKGGWGKMEAGQGHGDQGSRREQSTPWERENSANSKLRAGHGRNPSREGRMGEQSRALGGKKTCWEPGAGSSGRGTRELRAGVPRPWEDARGSERAEGEERALGEKWSAVKAPYRGRESFGCQQGREAPRRAENAGLSSGQRKWSVRELRWEDKWRKGTGEKRWRLGWR</sequence>
<comment type="caution">
    <text evidence="2">The sequence shown here is derived from an EMBL/GenBank/DDBJ whole genome shotgun (WGS) entry which is preliminary data.</text>
</comment>
<name>A0A3L6FBX3_MAIZE</name>
<dbReference type="Proteomes" id="UP000251960">
    <property type="component" value="Chromosome 3"/>
</dbReference>
<dbReference type="AlphaFoldDB" id="A0A3L6FBX3"/>
<feature type="compositionally biased region" description="Gly residues" evidence="1">
    <location>
        <begin position="46"/>
        <end position="66"/>
    </location>
</feature>
<dbReference type="EMBL" id="NCVQ01000004">
    <property type="protein sequence ID" value="PWZ30665.1"/>
    <property type="molecule type" value="Genomic_DNA"/>
</dbReference>
<feature type="compositionally biased region" description="Basic and acidic residues" evidence="1">
    <location>
        <begin position="15"/>
        <end position="30"/>
    </location>
</feature>